<dbReference type="AlphaFoldDB" id="A0A1I7KL19"/>
<sequence>MNSVKLSANYRLYAFSDYQSMKAALPYMRSVKLAKRFTELEEQEIRGFVWRSSGQGYTNYLNPISTHRAKPSAMDSFITALQLLYKSNGYSARYVVVERG</sequence>
<evidence type="ECO:0000313" key="2">
    <source>
        <dbReference type="Proteomes" id="UP000182491"/>
    </source>
</evidence>
<gene>
    <name evidence="1" type="ORF">SAMN04487941_3820</name>
</gene>
<evidence type="ECO:0000313" key="1">
    <source>
        <dbReference type="EMBL" id="SFU98139.1"/>
    </source>
</evidence>
<name>A0A1I7KL19_9BACT</name>
<dbReference type="Proteomes" id="UP000182491">
    <property type="component" value="Unassembled WGS sequence"/>
</dbReference>
<reference evidence="2" key="1">
    <citation type="submission" date="2016-10" db="EMBL/GenBank/DDBJ databases">
        <authorList>
            <person name="Varghese N."/>
        </authorList>
    </citation>
    <scope>NUCLEOTIDE SEQUENCE [LARGE SCALE GENOMIC DNA]</scope>
    <source>
        <strain evidence="2">DSM 18820</strain>
    </source>
</reference>
<proteinExistence type="predicted"/>
<accession>A0A1I7KL19</accession>
<dbReference type="OrthoDB" id="853110at2"/>
<dbReference type="STRING" id="388950.GCA_001611675_02802"/>
<protein>
    <submittedName>
        <fullName evidence="1">Uncharacterized protein</fullName>
    </submittedName>
</protein>
<dbReference type="RefSeq" id="WP_068838747.1">
    <property type="nucleotide sequence ID" value="NZ_BMXC01000005.1"/>
</dbReference>
<dbReference type="EMBL" id="FPCA01000006">
    <property type="protein sequence ID" value="SFU98139.1"/>
    <property type="molecule type" value="Genomic_DNA"/>
</dbReference>
<keyword evidence="2" id="KW-1185">Reference proteome</keyword>
<organism evidence="1 2">
    <name type="scientific">Pontibacter akesuensis</name>
    <dbReference type="NCBI Taxonomy" id="388950"/>
    <lineage>
        <taxon>Bacteria</taxon>
        <taxon>Pseudomonadati</taxon>
        <taxon>Bacteroidota</taxon>
        <taxon>Cytophagia</taxon>
        <taxon>Cytophagales</taxon>
        <taxon>Hymenobacteraceae</taxon>
        <taxon>Pontibacter</taxon>
    </lineage>
</organism>